<dbReference type="AlphaFoldDB" id="A0A2D0MWX0"/>
<name>A0A2D0MWX0_FLAN2</name>
<dbReference type="SUPFAM" id="SSF46689">
    <property type="entry name" value="Homeodomain-like"/>
    <property type="match status" value="1"/>
</dbReference>
<proteinExistence type="predicted"/>
<feature type="DNA-binding region" description="H-T-H motif" evidence="2">
    <location>
        <begin position="29"/>
        <end position="48"/>
    </location>
</feature>
<dbReference type="PROSITE" id="PS50977">
    <property type="entry name" value="HTH_TETR_2"/>
    <property type="match status" value="1"/>
</dbReference>
<dbReference type="InterPro" id="IPR009057">
    <property type="entry name" value="Homeodomain-like_sf"/>
</dbReference>
<evidence type="ECO:0000256" key="2">
    <source>
        <dbReference type="PROSITE-ProRule" id="PRU00335"/>
    </source>
</evidence>
<accession>A0A2D0MWX0</accession>
<keyword evidence="5" id="KW-1185">Reference proteome</keyword>
<dbReference type="Proteomes" id="UP000223913">
    <property type="component" value="Unassembled WGS sequence"/>
</dbReference>
<dbReference type="OrthoDB" id="9789566at2"/>
<dbReference type="RefSeq" id="WP_099155854.1">
    <property type="nucleotide sequence ID" value="NZ_PDUD01000077.1"/>
</dbReference>
<reference evidence="4 5" key="1">
    <citation type="submission" date="2017-10" db="EMBL/GenBank/DDBJ databases">
        <title>The draft genome sequence of Lewinella nigricans NBRC 102662.</title>
        <authorList>
            <person name="Wang K."/>
        </authorList>
    </citation>
    <scope>NUCLEOTIDE SEQUENCE [LARGE SCALE GENOMIC DNA]</scope>
    <source>
        <strain evidence="4 5">NBRC 102662</strain>
    </source>
</reference>
<evidence type="ECO:0000313" key="5">
    <source>
        <dbReference type="Proteomes" id="UP000223913"/>
    </source>
</evidence>
<dbReference type="InterPro" id="IPR001647">
    <property type="entry name" value="HTH_TetR"/>
</dbReference>
<protein>
    <submittedName>
        <fullName evidence="4">TetR family transcriptional regulator</fullName>
    </submittedName>
</protein>
<organism evidence="4 5">
    <name type="scientific">Flavilitoribacter nigricans (strain ATCC 23147 / DSM 23189 / NBRC 102662 / NCIMB 1420 / SS-2)</name>
    <name type="common">Lewinella nigricans</name>
    <dbReference type="NCBI Taxonomy" id="1122177"/>
    <lineage>
        <taxon>Bacteria</taxon>
        <taxon>Pseudomonadati</taxon>
        <taxon>Bacteroidota</taxon>
        <taxon>Saprospiria</taxon>
        <taxon>Saprospirales</taxon>
        <taxon>Lewinellaceae</taxon>
        <taxon>Flavilitoribacter</taxon>
    </lineage>
</organism>
<dbReference type="Pfam" id="PF00440">
    <property type="entry name" value="TetR_N"/>
    <property type="match status" value="1"/>
</dbReference>
<evidence type="ECO:0000313" key="4">
    <source>
        <dbReference type="EMBL" id="PHN00735.1"/>
    </source>
</evidence>
<evidence type="ECO:0000259" key="3">
    <source>
        <dbReference type="PROSITE" id="PS50977"/>
    </source>
</evidence>
<keyword evidence="1 2" id="KW-0238">DNA-binding</keyword>
<dbReference type="EMBL" id="PDUD01000077">
    <property type="protein sequence ID" value="PHN00735.1"/>
    <property type="molecule type" value="Genomic_DNA"/>
</dbReference>
<gene>
    <name evidence="4" type="ORF">CRP01_40675</name>
</gene>
<dbReference type="GO" id="GO:0003677">
    <property type="term" value="F:DNA binding"/>
    <property type="evidence" value="ECO:0007669"/>
    <property type="project" value="UniProtKB-UniRule"/>
</dbReference>
<sequence>MTKKDTETEEVIKQAAKHLFFVEGRFNATTQEIADAAGVNRTLLNYYFRSRNKLFELVLKDARFHFKKRMRFVFSLDLDFRSKMEQFIDVYLNEAITYPYLETYMVAQLNQQLIKHEIPLEHEVEVREDMDKFFKVIESEMEKGTIEKMAPIQFVWNLLSLLSFPIVMKPIYKRVMDLDDKAYFQLLEERKKIIMSMIFKKQV</sequence>
<dbReference type="Gene3D" id="1.10.357.10">
    <property type="entry name" value="Tetracycline Repressor, domain 2"/>
    <property type="match status" value="1"/>
</dbReference>
<feature type="domain" description="HTH tetR-type" evidence="3">
    <location>
        <begin position="6"/>
        <end position="66"/>
    </location>
</feature>
<evidence type="ECO:0000256" key="1">
    <source>
        <dbReference type="ARBA" id="ARBA00023125"/>
    </source>
</evidence>
<comment type="caution">
    <text evidence="4">The sequence shown here is derived from an EMBL/GenBank/DDBJ whole genome shotgun (WGS) entry which is preliminary data.</text>
</comment>